<evidence type="ECO:0000313" key="6">
    <source>
        <dbReference type="Proteomes" id="UP001451303"/>
    </source>
</evidence>
<feature type="compositionally biased region" description="Low complexity" evidence="3">
    <location>
        <begin position="584"/>
        <end position="593"/>
    </location>
</feature>
<feature type="compositionally biased region" description="Basic and acidic residues" evidence="3">
    <location>
        <begin position="132"/>
        <end position="144"/>
    </location>
</feature>
<protein>
    <submittedName>
        <fullName evidence="5">YL1 nuclear domain-containing protein</fullName>
    </submittedName>
</protein>
<dbReference type="PANTHER" id="PTHR13275:SF4">
    <property type="entry name" value="VACUOLAR PROTEIN SORTING-ASSOCIATED PROTEIN 72 HOMOLOG"/>
    <property type="match status" value="1"/>
</dbReference>
<feature type="compositionally biased region" description="Low complexity" evidence="3">
    <location>
        <begin position="925"/>
        <end position="951"/>
    </location>
</feature>
<feature type="compositionally biased region" description="Polar residues" evidence="3">
    <location>
        <begin position="546"/>
        <end position="556"/>
    </location>
</feature>
<evidence type="ECO:0000259" key="4">
    <source>
        <dbReference type="SMART" id="SM00993"/>
    </source>
</evidence>
<feature type="compositionally biased region" description="Acidic residues" evidence="3">
    <location>
        <begin position="78"/>
        <end position="107"/>
    </location>
</feature>
<feature type="compositionally biased region" description="Basic and acidic residues" evidence="3">
    <location>
        <begin position="224"/>
        <end position="247"/>
    </location>
</feature>
<feature type="region of interest" description="Disordered" evidence="3">
    <location>
        <begin position="333"/>
        <end position="474"/>
    </location>
</feature>
<evidence type="ECO:0000313" key="5">
    <source>
        <dbReference type="EMBL" id="KAL0473823.1"/>
    </source>
</evidence>
<keyword evidence="6" id="KW-1185">Reference proteome</keyword>
<dbReference type="InterPro" id="IPR013272">
    <property type="entry name" value="Vps72/YL1_C"/>
</dbReference>
<dbReference type="SMART" id="SM00993">
    <property type="entry name" value="YL1_C"/>
    <property type="match status" value="1"/>
</dbReference>
<dbReference type="PANTHER" id="PTHR13275">
    <property type="entry name" value="YL-1 PROTEIN TRANSCRIPTION FACTOR-LIKE 1"/>
    <property type="match status" value="1"/>
</dbReference>
<gene>
    <name evidence="5" type="ORF">QR685DRAFT_560845</name>
</gene>
<accession>A0ABR3DPK9</accession>
<proteinExistence type="inferred from homology"/>
<feature type="compositionally biased region" description="Low complexity" evidence="3">
    <location>
        <begin position="175"/>
        <end position="192"/>
    </location>
</feature>
<feature type="compositionally biased region" description="Acidic residues" evidence="3">
    <location>
        <begin position="25"/>
        <end position="34"/>
    </location>
</feature>
<feature type="compositionally biased region" description="Low complexity" evidence="3">
    <location>
        <begin position="510"/>
        <end position="545"/>
    </location>
</feature>
<evidence type="ECO:0000256" key="3">
    <source>
        <dbReference type="SAM" id="MobiDB-lite"/>
    </source>
</evidence>
<dbReference type="Pfam" id="PF05764">
    <property type="entry name" value="YL1"/>
    <property type="match status" value="1"/>
</dbReference>
<evidence type="ECO:0000256" key="2">
    <source>
        <dbReference type="SAM" id="Coils"/>
    </source>
</evidence>
<feature type="region of interest" description="Disordered" evidence="3">
    <location>
        <begin position="925"/>
        <end position="1075"/>
    </location>
</feature>
<feature type="compositionally biased region" description="Acidic residues" evidence="3">
    <location>
        <begin position="114"/>
        <end position="131"/>
    </location>
</feature>
<dbReference type="EMBL" id="JAVLET010000002">
    <property type="protein sequence ID" value="KAL0473823.1"/>
    <property type="molecule type" value="Genomic_DNA"/>
</dbReference>
<feature type="region of interest" description="Disordered" evidence="3">
    <location>
        <begin position="822"/>
        <end position="892"/>
    </location>
</feature>
<feature type="coiled-coil region" evidence="2">
    <location>
        <begin position="794"/>
        <end position="821"/>
    </location>
</feature>
<reference evidence="5 6" key="1">
    <citation type="submission" date="2023-09" db="EMBL/GenBank/DDBJ databases">
        <title>Multi-omics analysis of a traditional fermented food reveals byproduct-associated fungal strains for waste-to-food upcycling.</title>
        <authorList>
            <consortium name="Lawrence Berkeley National Laboratory"/>
            <person name="Rekdal V.M."/>
            <person name="Villalobos-Escobedo J.M."/>
            <person name="Rodriguez-Valeron N."/>
            <person name="Garcia M.O."/>
            <person name="Vasquez D.P."/>
            <person name="Damayanti I."/>
            <person name="Sorensen P.M."/>
            <person name="Baidoo E.E."/>
            <person name="De Carvalho A.C."/>
            <person name="Riley R."/>
            <person name="Lipzen A."/>
            <person name="He G."/>
            <person name="Yan M."/>
            <person name="Haridas S."/>
            <person name="Daum C."/>
            <person name="Yoshinaga Y."/>
            <person name="Ng V."/>
            <person name="Grigoriev I.V."/>
            <person name="Munk R."/>
            <person name="Nuraida L."/>
            <person name="Wijaya C.H."/>
            <person name="Morales P.-C."/>
            <person name="Keasling J.D."/>
        </authorList>
    </citation>
    <scope>NUCLEOTIDE SEQUENCE [LARGE SCALE GENOMIC DNA]</scope>
    <source>
        <strain evidence="5 6">FGSC 2613</strain>
    </source>
</reference>
<comment type="similarity">
    <text evidence="1">Belongs to the VPS72/YL1 family.</text>
</comment>
<dbReference type="InterPro" id="IPR046757">
    <property type="entry name" value="YL1_N"/>
</dbReference>
<keyword evidence="2" id="KW-0175">Coiled coil</keyword>
<sequence length="1075" mass="115642">MTTIDLNRDPEHKQPELPLPKEITEENWSDSSDDSDVKSPSIGEGAQQPQQVEWLATSRAKRSTAGNRMKSMLANEEPAAEDSDLELLFAEDDDDAGFTDEDKDDASDVQMDSSSDDEDDKEGAAADDLEGEKELERQAREKRNAQRKRKAQEAIPMKFRKKVRIEQPPSATGESATGSPAPSTTGTPAASSVRQGPIPRPPRPKKKSERTSWLPTPADMPTRASERRTTKMSKEQLHQKMIDDEIRRKKLMEKMEKNAKRLEALKKPPMTQAERLAEAALVEKRNEKSLNRWEEAEKVREEERLRKIAALNNRKLDGPVVTFWSGIQTLEEGQQKHVGKMVSMEEKPVRKKRQSVSATLAAQEAAEKEKAKAEEASKQTSLTEKGDDKSAEAAIKQDDKVEAQAENAVPSIALPEQPQKPISTPDVVMKDAPEPPQPPQPSTLAPIRGPMAPPPIPSPPPLETKPAPSSGVLAAPVLAPPGGVAPPMLDVQMPGLAFPFSNGMSNVLAPPNTTSPLSMPPSSGSLSTLTPAPAPTSTSALLSAPVTSVPTTTLSFAPTHIPAPAPAPAPAVDRPPRDLPSPATTVFTTTIQTKQAPTPPSSQSAAVSSEQLNKEEKSAVPQKGDKTEQSDKGEESRKENKSDNANTGPDRAQEGSSVPTDQAAAEGEEGKTVDKVTRSCIILQNFDEAAIKDKQVQTQIIFGRRMEKLAKPAHPPLCVVTGHPARYRDPKTGLPYYNAYAYREIQRVHRGDYKFSALLGAYVGSGTYAAKGVPERFLNPNGKRSTPKEDPAVKLAKLKEAQEAEKRKEKTKEAMEMEKAKEIEAGDKNLDNVQATELPPLRQPKLPQLPRRASGTEVTSAVKARSKSKKTTRPSEPKRKTSTSSLPATMTGPVVQAKLEPIEGVALPLKVTSAPALTPTVKPMAAAATTTTKANPPLSQLSTPTPPLQTQAQFRLVDDDVKTQTQQLPVKSTSSSNSQPTPQASQPQPQPQVQQSLTVPAPVSTPIPNPAAAPSSSSAVAAAPTQPPADDNPVKSVEPTQPSQPPPPSPPAQEAAAQTPIAETRFLPAPVPDMS</sequence>
<feature type="region of interest" description="Disordered" evidence="3">
    <location>
        <begin position="506"/>
        <end position="671"/>
    </location>
</feature>
<feature type="compositionally biased region" description="Low complexity" evidence="3">
    <location>
        <begin position="838"/>
        <end position="852"/>
    </location>
</feature>
<evidence type="ECO:0000256" key="1">
    <source>
        <dbReference type="ARBA" id="ARBA00006832"/>
    </source>
</evidence>
<feature type="compositionally biased region" description="Pro residues" evidence="3">
    <location>
        <begin position="451"/>
        <end position="463"/>
    </location>
</feature>
<dbReference type="Pfam" id="PF08265">
    <property type="entry name" value="YL1_C"/>
    <property type="match status" value="1"/>
</dbReference>
<feature type="compositionally biased region" description="Low complexity" evidence="3">
    <location>
        <begin position="1012"/>
        <end position="1031"/>
    </location>
</feature>
<feature type="compositionally biased region" description="Basic and acidic residues" evidence="3">
    <location>
        <begin position="384"/>
        <end position="403"/>
    </location>
</feature>
<comment type="caution">
    <text evidence="5">The sequence shown here is derived from an EMBL/GenBank/DDBJ whole genome shotgun (WGS) entry which is preliminary data.</text>
</comment>
<feature type="compositionally biased region" description="Basic and acidic residues" evidence="3">
    <location>
        <begin position="612"/>
        <end position="642"/>
    </location>
</feature>
<feature type="compositionally biased region" description="Low complexity" evidence="3">
    <location>
        <begin position="969"/>
        <end position="1002"/>
    </location>
</feature>
<name>A0ABR3DPK9_NEUIN</name>
<organism evidence="5 6">
    <name type="scientific">Neurospora intermedia</name>
    <dbReference type="NCBI Taxonomy" id="5142"/>
    <lineage>
        <taxon>Eukaryota</taxon>
        <taxon>Fungi</taxon>
        <taxon>Dikarya</taxon>
        <taxon>Ascomycota</taxon>
        <taxon>Pezizomycotina</taxon>
        <taxon>Sordariomycetes</taxon>
        <taxon>Sordariomycetidae</taxon>
        <taxon>Sordariales</taxon>
        <taxon>Sordariaceae</taxon>
        <taxon>Neurospora</taxon>
    </lineage>
</organism>
<feature type="compositionally biased region" description="Pro residues" evidence="3">
    <location>
        <begin position="1042"/>
        <end position="1051"/>
    </location>
</feature>
<feature type="region of interest" description="Disordered" evidence="3">
    <location>
        <begin position="1"/>
        <end position="247"/>
    </location>
</feature>
<feature type="compositionally biased region" description="Basic and acidic residues" evidence="3">
    <location>
        <begin position="1"/>
        <end position="15"/>
    </location>
</feature>
<feature type="compositionally biased region" description="Polar residues" evidence="3">
    <location>
        <begin position="601"/>
        <end position="611"/>
    </location>
</feature>
<feature type="compositionally biased region" description="Basic and acidic residues" evidence="3">
    <location>
        <begin position="365"/>
        <end position="377"/>
    </location>
</feature>
<feature type="domain" description="Vps72/YL1 C-terminal" evidence="4">
    <location>
        <begin position="716"/>
        <end position="745"/>
    </location>
</feature>
<dbReference type="Proteomes" id="UP001451303">
    <property type="component" value="Unassembled WGS sequence"/>
</dbReference>